<dbReference type="InterPro" id="IPR040580">
    <property type="entry name" value="DUF5627"/>
</dbReference>
<name>A0A7G5XLY3_9BACT</name>
<dbReference type="PROSITE" id="PS51257">
    <property type="entry name" value="PROKAR_LIPOPROTEIN"/>
    <property type="match status" value="1"/>
</dbReference>
<gene>
    <name evidence="3" type="ORF">H4075_10030</name>
</gene>
<evidence type="ECO:0000259" key="2">
    <source>
        <dbReference type="Pfam" id="PF18620"/>
    </source>
</evidence>
<dbReference type="Gene3D" id="2.60.40.1740">
    <property type="entry name" value="hypothetical protein (bacova_03559)"/>
    <property type="match status" value="1"/>
</dbReference>
<dbReference type="KEGG" id="lacs:H4075_10030"/>
<dbReference type="Pfam" id="PF18620">
    <property type="entry name" value="DUF5627"/>
    <property type="match status" value="1"/>
</dbReference>
<protein>
    <submittedName>
        <fullName evidence="3">DUF1735 domain-containing protein</fullName>
    </submittedName>
</protein>
<evidence type="ECO:0000313" key="4">
    <source>
        <dbReference type="Proteomes" id="UP000515344"/>
    </source>
</evidence>
<dbReference type="InterPro" id="IPR013728">
    <property type="entry name" value="BT_3987-like_N"/>
</dbReference>
<reference evidence="4" key="1">
    <citation type="submission" date="2020-08" db="EMBL/GenBank/DDBJ databases">
        <title>Lacibacter sp. S13-6-6 genome sequencing.</title>
        <authorList>
            <person name="Jin L."/>
        </authorList>
    </citation>
    <scope>NUCLEOTIDE SEQUENCE [LARGE SCALE GENOMIC DNA]</scope>
    <source>
        <strain evidence="4">S13-6-6</strain>
    </source>
</reference>
<dbReference type="Gene3D" id="2.40.128.420">
    <property type="match status" value="1"/>
</dbReference>
<sequence length="342" mass="38057">MKRVFLISFTLLSILTACNKKWEFPDYKYSTVYFPYQSPVRTLVLGEDIIDNTLDNQRKFLIMATMGGVYENKKNITLTVALENTLTQRLKFGSASGSDVVAMPSNYYVLPQDMKIVIPAGKVMGGLEVQLTDAFFADPRAIKNTFVIPLKILSVVNADSVLRGSTTKQSPDPRLASDWGIAPKDFVLYAVKYVNPYHGVYLRRGVDEVKGSAGNTALDTTVVYRNAFVEKDEVCNLFTKSMMQDSISLNAKNKGNINAPFQLVLNFDNTGKCTVAGPASASYTVTGNGTFVKKGDMWGNQKRDVLHLKYQVDFGTTVHSFTDTLVLRDRGVKFETFAPFVY</sequence>
<dbReference type="Pfam" id="PF08522">
    <property type="entry name" value="BT_3987-like_N"/>
    <property type="match status" value="1"/>
</dbReference>
<organism evidence="3 4">
    <name type="scientific">Lacibacter sediminis</name>
    <dbReference type="NCBI Taxonomy" id="2760713"/>
    <lineage>
        <taxon>Bacteria</taxon>
        <taxon>Pseudomonadati</taxon>
        <taxon>Bacteroidota</taxon>
        <taxon>Chitinophagia</taxon>
        <taxon>Chitinophagales</taxon>
        <taxon>Chitinophagaceae</taxon>
        <taxon>Lacibacter</taxon>
    </lineage>
</organism>
<dbReference type="AlphaFoldDB" id="A0A7G5XLY3"/>
<evidence type="ECO:0000259" key="1">
    <source>
        <dbReference type="Pfam" id="PF08522"/>
    </source>
</evidence>
<dbReference type="RefSeq" id="WP_182806378.1">
    <property type="nucleotide sequence ID" value="NZ_CP060007.1"/>
</dbReference>
<feature type="domain" description="BT-3987-like N-terminal" evidence="1">
    <location>
        <begin position="30"/>
        <end position="158"/>
    </location>
</feature>
<dbReference type="EMBL" id="CP060007">
    <property type="protein sequence ID" value="QNA46486.1"/>
    <property type="molecule type" value="Genomic_DNA"/>
</dbReference>
<dbReference type="Proteomes" id="UP000515344">
    <property type="component" value="Chromosome"/>
</dbReference>
<feature type="domain" description="DUF5627" evidence="2">
    <location>
        <begin position="196"/>
        <end position="331"/>
    </location>
</feature>
<proteinExistence type="predicted"/>
<evidence type="ECO:0000313" key="3">
    <source>
        <dbReference type="EMBL" id="QNA46486.1"/>
    </source>
</evidence>
<accession>A0A7G5XLY3</accession>
<keyword evidence="4" id="KW-1185">Reference proteome</keyword>